<keyword evidence="3" id="KW-1185">Reference proteome</keyword>
<dbReference type="InterPro" id="IPR043519">
    <property type="entry name" value="NT_sf"/>
</dbReference>
<dbReference type="RefSeq" id="WP_059059011.1">
    <property type="nucleotide sequence ID" value="NZ_LN831304.1"/>
</dbReference>
<proteinExistence type="predicted"/>
<protein>
    <submittedName>
        <fullName evidence="2">DUF2204 family protein</fullName>
    </submittedName>
</protein>
<evidence type="ECO:0000313" key="2">
    <source>
        <dbReference type="EMBL" id="CQH64668.1"/>
    </source>
</evidence>
<dbReference type="Pfam" id="PF19502">
    <property type="entry name" value="DUF6036"/>
    <property type="match status" value="1"/>
</dbReference>
<dbReference type="Gene3D" id="3.30.460.40">
    <property type="match status" value="1"/>
</dbReference>
<sequence>MRPTFGREYIESEFQRIGDGLSEPLTVYLIGGGAMSLRDLKGATKDIDLVVPDGDAYGQLWAILMDLGYAEVQSLDPDYRALGATSCVENDDGCRLDIFNQQVANKLVLTDGMQERSEPFLDTDRLTVRLVSNEDIFLFKAIAGRDDDIDDMNMLVQAGLDYDVVRDELEAQIERLGDDQFATFANEALVELEERYGVTTPIEDRVQELTNRYYRGLEVLQALDEPMTVDELAAKLELDTDEVHDRIAYLSTFDRVRRDGDTVRPVE</sequence>
<dbReference type="InterPro" id="IPR036390">
    <property type="entry name" value="WH_DNA-bd_sf"/>
</dbReference>
<dbReference type="SUPFAM" id="SSF46785">
    <property type="entry name" value="Winged helix' DNA-binding domain"/>
    <property type="match status" value="1"/>
</dbReference>
<dbReference type="EMBL" id="LN831304">
    <property type="protein sequence ID" value="CQH64668.1"/>
    <property type="molecule type" value="Genomic_DNA"/>
</dbReference>
<evidence type="ECO:0000259" key="1">
    <source>
        <dbReference type="Pfam" id="PF19502"/>
    </source>
</evidence>
<dbReference type="GeneID" id="26660755"/>
<dbReference type="InterPro" id="IPR045792">
    <property type="entry name" value="DUF6036"/>
</dbReference>
<dbReference type="KEGG" id="hhb:Hhub_5133"/>
<geneLocation type="plasmid" evidence="3">
    <name>pSTJ002</name>
</geneLocation>
<organism evidence="2 3">
    <name type="scientific">Halobacterium hubeiense</name>
    <dbReference type="NCBI Taxonomy" id="1407499"/>
    <lineage>
        <taxon>Archaea</taxon>
        <taxon>Methanobacteriati</taxon>
        <taxon>Methanobacteriota</taxon>
        <taxon>Stenosarchaea group</taxon>
        <taxon>Halobacteria</taxon>
        <taxon>Halobacteriales</taxon>
        <taxon>Halobacteriaceae</taxon>
        <taxon>Halobacterium</taxon>
    </lineage>
</organism>
<dbReference type="AlphaFoldDB" id="A0A0U5D2A7"/>
<reference evidence="3" key="1">
    <citation type="journal article" date="2016" name="Environ. Microbiol.">
        <title>The complete genome of a viable archaeum isolated from 123-million-year-old rock salt.</title>
        <authorList>
            <person name="Jaakkola S.T."/>
            <person name="Pfeiffer F."/>
            <person name="Ravantti J.J."/>
            <person name="Guo Q."/>
            <person name="Liu Y."/>
            <person name="Chen X."/>
            <person name="Ma H."/>
            <person name="Yang C."/>
            <person name="Oksanen H.M."/>
            <person name="Bamford D.H."/>
        </authorList>
    </citation>
    <scope>NUCLEOTIDE SEQUENCE</scope>
    <source>
        <strain evidence="3">JI20-1</strain>
        <plasmid evidence="3">Plasmid pSTJ002</plasmid>
    </source>
</reference>
<dbReference type="Proteomes" id="UP000066737">
    <property type="component" value="Plasmid pSTJ002"/>
</dbReference>
<gene>
    <name evidence="2" type="ORF">HHUB_5133</name>
</gene>
<dbReference type="OrthoDB" id="12113at2157"/>
<evidence type="ECO:0000313" key="3">
    <source>
        <dbReference type="Proteomes" id="UP000066737"/>
    </source>
</evidence>
<dbReference type="SUPFAM" id="SSF81301">
    <property type="entry name" value="Nucleotidyltransferase"/>
    <property type="match status" value="1"/>
</dbReference>
<feature type="domain" description="DUF6036" evidence="1">
    <location>
        <begin position="24"/>
        <end position="169"/>
    </location>
</feature>
<accession>A0A0U5D2A7</accession>
<name>A0A0U5D2A7_9EURY</name>